<evidence type="ECO:0000259" key="3">
    <source>
        <dbReference type="PROSITE" id="PS51083"/>
    </source>
</evidence>
<dbReference type="InterPro" id="IPR039646">
    <property type="entry name" value="ZNHIT2"/>
</dbReference>
<dbReference type="OrthoDB" id="542149at2759"/>
<keyword evidence="1" id="KW-0479">Metal-binding</keyword>
<feature type="region of interest" description="Disordered" evidence="2">
    <location>
        <begin position="238"/>
        <end position="271"/>
    </location>
</feature>
<dbReference type="Proteomes" id="UP000747110">
    <property type="component" value="Unassembled WGS sequence"/>
</dbReference>
<gene>
    <name evidence="4" type="ORF">Vretifemale_8863</name>
    <name evidence="5" type="ORF">Vretimale_12226</name>
</gene>
<sequence length="581" mass="60772">MDPADRRIICKVCLRQYARYTCPRCNTGYCSLPCYKQHGERCTESFYKEQAEGELRSVRAGDEQRRVMMDILKRFQQQQLEAEEQQQLLLEEMGGLGVPAEELGGDGDEEEEEEGEGEEESDSEGGGRGGGEGGGGGGGGGWGPLASLLSEDTRERLMRKAADSGGEDRWEVEEEDLTPDEWRAFQRAVALGQLCGAVEPWRPWWTSAEARELTLTATGQRKVTVLPAAAAAAAAGDGAECGSGETSLGGSDGGGGVLPPPPPERLPPLSSLTRAAPSPLLTWHLVELLYSYCHVMRRFNGEWAHDPGAAAAILLSLTDVLAVVPAPAGRRNPQLRSGPTAAAVSSSAAAAAAAAGGTVGAPGSAEGDEEDGEAATRLPRTAAEACMHGVERACVPPIGTSKDRPYAVSVLYDVAALLENGRSSVLLALEDSRRLVMATAAGVDAVTAAATAASTAHGSADRKGPRLRQRANMAEAAGGCSKGPGGRDGAAAMPVPSKAERVQLAAAERKLWFFLVWANELSEEQYEHLAEMVSAEWQMLHATVVVGAGGTQGQAGTGAGVGIVSGRHMGGPPRDPIRKSS</sequence>
<feature type="region of interest" description="Disordered" evidence="2">
    <location>
        <begin position="557"/>
        <end position="581"/>
    </location>
</feature>
<evidence type="ECO:0000313" key="7">
    <source>
        <dbReference type="Proteomes" id="UP000747110"/>
    </source>
</evidence>
<feature type="compositionally biased region" description="Acidic residues" evidence="2">
    <location>
        <begin position="103"/>
        <end position="123"/>
    </location>
</feature>
<protein>
    <recommendedName>
        <fullName evidence="3">HIT-type domain-containing protein</fullName>
    </recommendedName>
</protein>
<name>A0A8J4LSA6_9CHLO</name>
<feature type="region of interest" description="Disordered" evidence="2">
    <location>
        <begin position="454"/>
        <end position="493"/>
    </location>
</feature>
<dbReference type="SUPFAM" id="SSF144232">
    <property type="entry name" value="HIT/MYND zinc finger-like"/>
    <property type="match status" value="1"/>
</dbReference>
<keyword evidence="7" id="KW-1185">Reference proteome</keyword>
<dbReference type="Gene3D" id="3.30.60.190">
    <property type="match status" value="1"/>
</dbReference>
<dbReference type="EMBL" id="BNCP01000016">
    <property type="protein sequence ID" value="GIL79543.1"/>
    <property type="molecule type" value="Genomic_DNA"/>
</dbReference>
<proteinExistence type="predicted"/>
<accession>A0A8J4LSA6</accession>
<dbReference type="PANTHER" id="PTHR15555">
    <property type="entry name" value="ZINC FINGER HIT DOMAIN CONTAINING PROTEIN 2 PROTEIN FON -RELATED"/>
    <property type="match status" value="1"/>
</dbReference>
<dbReference type="InterPro" id="IPR007529">
    <property type="entry name" value="Znf_HIT"/>
</dbReference>
<dbReference type="PANTHER" id="PTHR15555:SF0">
    <property type="entry name" value="ZINC FINGER HIT DOMAIN-CONTAINING PROTEIN 2"/>
    <property type="match status" value="1"/>
</dbReference>
<dbReference type="EMBL" id="BNCQ01000027">
    <property type="protein sequence ID" value="GIM08158.1"/>
    <property type="molecule type" value="Genomic_DNA"/>
</dbReference>
<feature type="compositionally biased region" description="Gly residues" evidence="2">
    <location>
        <begin position="124"/>
        <end position="143"/>
    </location>
</feature>
<keyword evidence="1" id="KW-0862">Zinc</keyword>
<organism evidence="5 6">
    <name type="scientific">Volvox reticuliferus</name>
    <dbReference type="NCBI Taxonomy" id="1737510"/>
    <lineage>
        <taxon>Eukaryota</taxon>
        <taxon>Viridiplantae</taxon>
        <taxon>Chlorophyta</taxon>
        <taxon>core chlorophytes</taxon>
        <taxon>Chlorophyceae</taxon>
        <taxon>CS clade</taxon>
        <taxon>Chlamydomonadales</taxon>
        <taxon>Volvocaceae</taxon>
        <taxon>Volvox</taxon>
    </lineage>
</organism>
<dbReference type="PROSITE" id="PS51083">
    <property type="entry name" value="ZF_HIT"/>
    <property type="match status" value="1"/>
</dbReference>
<evidence type="ECO:0000313" key="6">
    <source>
        <dbReference type="Proteomes" id="UP000722791"/>
    </source>
</evidence>
<dbReference type="CDD" id="cd23024">
    <property type="entry name" value="zf-HIT_ZNHIT2-3"/>
    <property type="match status" value="1"/>
</dbReference>
<evidence type="ECO:0000313" key="5">
    <source>
        <dbReference type="EMBL" id="GIM08158.1"/>
    </source>
</evidence>
<evidence type="ECO:0000256" key="2">
    <source>
        <dbReference type="SAM" id="MobiDB-lite"/>
    </source>
</evidence>
<keyword evidence="1" id="KW-0863">Zinc-finger</keyword>
<dbReference type="Pfam" id="PF04438">
    <property type="entry name" value="zf-HIT"/>
    <property type="match status" value="1"/>
</dbReference>
<evidence type="ECO:0000256" key="1">
    <source>
        <dbReference type="PROSITE-ProRule" id="PRU00453"/>
    </source>
</evidence>
<dbReference type="AlphaFoldDB" id="A0A8J4LSA6"/>
<reference evidence="5" key="1">
    <citation type="journal article" date="2021" name="Proc. Natl. Acad. Sci. U.S.A.">
        <title>Three genomes in the algal genus Volvox reveal the fate of a haploid sex-determining region after a transition to homothallism.</title>
        <authorList>
            <person name="Yamamoto K."/>
            <person name="Hamaji T."/>
            <person name="Kawai-Toyooka H."/>
            <person name="Matsuzaki R."/>
            <person name="Takahashi F."/>
            <person name="Nishimura Y."/>
            <person name="Kawachi M."/>
            <person name="Noguchi H."/>
            <person name="Minakuchi Y."/>
            <person name="Umen J.G."/>
            <person name="Toyoda A."/>
            <person name="Nozaki H."/>
        </authorList>
    </citation>
    <scope>NUCLEOTIDE SEQUENCE</scope>
    <source>
        <strain evidence="5">NIES-3785</strain>
        <strain evidence="4">NIES-3786</strain>
    </source>
</reference>
<feature type="region of interest" description="Disordered" evidence="2">
    <location>
        <begin position="96"/>
        <end position="147"/>
    </location>
</feature>
<comment type="caution">
    <text evidence="5">The sequence shown here is derived from an EMBL/GenBank/DDBJ whole genome shotgun (WGS) entry which is preliminary data.</text>
</comment>
<feature type="domain" description="HIT-type" evidence="3">
    <location>
        <begin position="10"/>
        <end position="42"/>
    </location>
</feature>
<evidence type="ECO:0000313" key="4">
    <source>
        <dbReference type="EMBL" id="GIL79543.1"/>
    </source>
</evidence>
<dbReference type="Proteomes" id="UP000722791">
    <property type="component" value="Unassembled WGS sequence"/>
</dbReference>
<dbReference type="GO" id="GO:0008270">
    <property type="term" value="F:zinc ion binding"/>
    <property type="evidence" value="ECO:0007669"/>
    <property type="project" value="UniProtKB-UniRule"/>
</dbReference>